<accession>A0A1Y3BKL1</accession>
<dbReference type="Proteomes" id="UP000194236">
    <property type="component" value="Unassembled WGS sequence"/>
</dbReference>
<evidence type="ECO:0000256" key="1">
    <source>
        <dbReference type="SAM" id="MobiDB-lite"/>
    </source>
</evidence>
<evidence type="ECO:0000313" key="3">
    <source>
        <dbReference type="Proteomes" id="UP000194236"/>
    </source>
</evidence>
<proteinExistence type="predicted"/>
<gene>
    <name evidence="2" type="ORF">BLA29_012283</name>
</gene>
<sequence>MWLRGQRSSVEKIRSSTKSLSPPSKFNEMIIKRTQSKLRGISMQSLRKEIEIHSKMVAAQSSSNLLQSSSTISLAKLRQSTSWLSKTNSSSSSSSSSQLSLMKCKLKHRFKSPRHHRNGSLVVINVTNDDNDDNHEKLFDFRK</sequence>
<keyword evidence="3" id="KW-1185">Reference proteome</keyword>
<reference evidence="2 3" key="1">
    <citation type="submission" date="2017-03" db="EMBL/GenBank/DDBJ databases">
        <title>Genome Survey of Euroglyphus maynei.</title>
        <authorList>
            <person name="Arlian L.G."/>
            <person name="Morgan M.S."/>
            <person name="Rider S.D."/>
        </authorList>
    </citation>
    <scope>NUCLEOTIDE SEQUENCE [LARGE SCALE GENOMIC DNA]</scope>
    <source>
        <strain evidence="2">Arlian Lab</strain>
        <tissue evidence="2">Whole body</tissue>
    </source>
</reference>
<comment type="caution">
    <text evidence="2">The sequence shown here is derived from an EMBL/GenBank/DDBJ whole genome shotgun (WGS) entry which is preliminary data.</text>
</comment>
<dbReference type="EMBL" id="MUJZ01019827">
    <property type="protein sequence ID" value="OTF80126.1"/>
    <property type="molecule type" value="Genomic_DNA"/>
</dbReference>
<protein>
    <submittedName>
        <fullName evidence="2">Uncharacterized protein</fullName>
    </submittedName>
</protein>
<dbReference type="OrthoDB" id="10564860at2759"/>
<feature type="region of interest" description="Disordered" evidence="1">
    <location>
        <begin position="1"/>
        <end position="24"/>
    </location>
</feature>
<dbReference type="AlphaFoldDB" id="A0A1Y3BKL1"/>
<name>A0A1Y3BKL1_EURMA</name>
<organism evidence="2 3">
    <name type="scientific">Euroglyphus maynei</name>
    <name type="common">Mayne's house dust mite</name>
    <dbReference type="NCBI Taxonomy" id="6958"/>
    <lineage>
        <taxon>Eukaryota</taxon>
        <taxon>Metazoa</taxon>
        <taxon>Ecdysozoa</taxon>
        <taxon>Arthropoda</taxon>
        <taxon>Chelicerata</taxon>
        <taxon>Arachnida</taxon>
        <taxon>Acari</taxon>
        <taxon>Acariformes</taxon>
        <taxon>Sarcoptiformes</taxon>
        <taxon>Astigmata</taxon>
        <taxon>Psoroptidia</taxon>
        <taxon>Analgoidea</taxon>
        <taxon>Pyroglyphidae</taxon>
        <taxon>Pyroglyphinae</taxon>
        <taxon>Euroglyphus</taxon>
    </lineage>
</organism>
<evidence type="ECO:0000313" key="2">
    <source>
        <dbReference type="EMBL" id="OTF80126.1"/>
    </source>
</evidence>